<evidence type="ECO:0000313" key="1">
    <source>
        <dbReference type="EMBL" id="SVD07643.1"/>
    </source>
</evidence>
<organism evidence="1">
    <name type="scientific">marine metagenome</name>
    <dbReference type="NCBI Taxonomy" id="408172"/>
    <lineage>
        <taxon>unclassified sequences</taxon>
        <taxon>metagenomes</taxon>
        <taxon>ecological metagenomes</taxon>
    </lineage>
</organism>
<proteinExistence type="predicted"/>
<gene>
    <name evidence="1" type="ORF">METZ01_LOCUS360497</name>
</gene>
<sequence length="25" mass="2937">EIFLVPILLMVLLVTMDLKLCRHII</sequence>
<dbReference type="EMBL" id="UINC01128102">
    <property type="protein sequence ID" value="SVD07643.1"/>
    <property type="molecule type" value="Genomic_DNA"/>
</dbReference>
<feature type="non-terminal residue" evidence="1">
    <location>
        <position position="25"/>
    </location>
</feature>
<protein>
    <submittedName>
        <fullName evidence="1">Uncharacterized protein</fullName>
    </submittedName>
</protein>
<accession>A0A382SCQ0</accession>
<name>A0A382SCQ0_9ZZZZ</name>
<feature type="non-terminal residue" evidence="1">
    <location>
        <position position="1"/>
    </location>
</feature>
<reference evidence="1" key="1">
    <citation type="submission" date="2018-05" db="EMBL/GenBank/DDBJ databases">
        <authorList>
            <person name="Lanie J.A."/>
            <person name="Ng W.-L."/>
            <person name="Kazmierczak K.M."/>
            <person name="Andrzejewski T.M."/>
            <person name="Davidsen T.M."/>
            <person name="Wayne K.J."/>
            <person name="Tettelin H."/>
            <person name="Glass J.I."/>
            <person name="Rusch D."/>
            <person name="Podicherti R."/>
            <person name="Tsui H.-C.T."/>
            <person name="Winkler M.E."/>
        </authorList>
    </citation>
    <scope>NUCLEOTIDE SEQUENCE</scope>
</reference>
<dbReference type="AlphaFoldDB" id="A0A382SCQ0"/>